<dbReference type="PROSITE" id="PS51925">
    <property type="entry name" value="SWIB_MDM2"/>
    <property type="match status" value="1"/>
</dbReference>
<dbReference type="Gene3D" id="1.10.245.10">
    <property type="entry name" value="SWIB/MDM2 domain"/>
    <property type="match status" value="1"/>
</dbReference>
<protein>
    <submittedName>
        <fullName evidence="4">Uncharacterized protein</fullName>
    </submittedName>
</protein>
<dbReference type="GO" id="GO:0003677">
    <property type="term" value="F:DNA binding"/>
    <property type="evidence" value="ECO:0007669"/>
    <property type="project" value="InterPro"/>
</dbReference>
<dbReference type="SUPFAM" id="SSF47592">
    <property type="entry name" value="SWIB/MDM2 domain"/>
    <property type="match status" value="1"/>
</dbReference>
<dbReference type="InterPro" id="IPR004343">
    <property type="entry name" value="Plus-3_dom"/>
</dbReference>
<dbReference type="InterPro" id="IPR003121">
    <property type="entry name" value="SWIB_MDM2_domain"/>
</dbReference>
<dbReference type="EMBL" id="JAPFFM010000010">
    <property type="protein sequence ID" value="KAJ6738848.1"/>
    <property type="molecule type" value="Genomic_DNA"/>
</dbReference>
<name>A0A9Q0V044_9ROSI</name>
<feature type="domain" description="Plus3" evidence="2">
    <location>
        <begin position="165"/>
        <end position="295"/>
    </location>
</feature>
<sequence>MGGFVWMEEFTDGPPLFAPASSSKRKARTPRKQEFAGWGSTLLIEFLQYIGTSTTNQISQRDVTAIINKYVKDHNLLHPTKKKRVLCDEWLLPLFGRKTINRIRIYDLLEPHFAENKVGSDDDFFDTTDDDEDNNAYHRQKCSASDRKCHSKEKVFEAPKSCFAAIVPDNIKLVYLKRILVQDLVKNNPETFESKIVGSFVRIKSDPNDYLQKNSHMLVQVTGLAQSSRPNGIDTEIFLEVSNYMKDVCISMLSDDNFSKEECEDLNQRVRDGSLKRPTIVELEEKVQALHEDITKHVVFVLNAMQNDNSDNNCNDGFSHLLRKKLLETPDEQTRLLLDIPKVIADEIETEPAPEDFPVNIKQGNDVSPKPSLNGVLEIPNSDVASNKTSTWISFSKNSAGNQAVLATPKQSNRMDHQQDDFVEDQPKQLTNEMLPVNIEENKHSQCSIAMQVIDLSDDSEEDEGPSHRDSVQIIDCDPGSFLWHYLDPQGDIQGPFSLTLLKRWNDADYFLPGFKVWKTGQSRNEAVLLSDVLGQLFPDVVSNS</sequence>
<dbReference type="PANTHER" id="PTHR46851:SF11">
    <property type="entry name" value="GYF DOMAIN-CONTAINING PROTEIN"/>
    <property type="match status" value="1"/>
</dbReference>
<dbReference type="Pfam" id="PF02213">
    <property type="entry name" value="GYF"/>
    <property type="match status" value="1"/>
</dbReference>
<accession>A0A9Q0V044</accession>
<feature type="domain" description="DM2" evidence="3">
    <location>
        <begin position="35"/>
        <end position="115"/>
    </location>
</feature>
<evidence type="ECO:0000259" key="1">
    <source>
        <dbReference type="PROSITE" id="PS50829"/>
    </source>
</evidence>
<dbReference type="PANTHER" id="PTHR46851">
    <property type="entry name" value="OS01G0884500 PROTEIN"/>
    <property type="match status" value="1"/>
</dbReference>
<reference evidence="4" key="1">
    <citation type="submission" date="2022-11" db="EMBL/GenBank/DDBJ databases">
        <authorList>
            <person name="Hyden B.L."/>
            <person name="Feng K."/>
            <person name="Yates T."/>
            <person name="Jawdy S."/>
            <person name="Smart L.B."/>
            <person name="Muchero W."/>
        </authorList>
    </citation>
    <scope>NUCLEOTIDE SEQUENCE</scope>
    <source>
        <tissue evidence="4">Shoot tip</tissue>
    </source>
</reference>
<dbReference type="SUPFAM" id="SSF159042">
    <property type="entry name" value="Plus3-like"/>
    <property type="match status" value="1"/>
</dbReference>
<organism evidence="4 5">
    <name type="scientific">Salix koriyanagi</name>
    <dbReference type="NCBI Taxonomy" id="2511006"/>
    <lineage>
        <taxon>Eukaryota</taxon>
        <taxon>Viridiplantae</taxon>
        <taxon>Streptophyta</taxon>
        <taxon>Embryophyta</taxon>
        <taxon>Tracheophyta</taxon>
        <taxon>Spermatophyta</taxon>
        <taxon>Magnoliopsida</taxon>
        <taxon>eudicotyledons</taxon>
        <taxon>Gunneridae</taxon>
        <taxon>Pentapetalae</taxon>
        <taxon>rosids</taxon>
        <taxon>fabids</taxon>
        <taxon>Malpighiales</taxon>
        <taxon>Salicaceae</taxon>
        <taxon>Saliceae</taxon>
        <taxon>Salix</taxon>
    </lineage>
</organism>
<dbReference type="InterPro" id="IPR003169">
    <property type="entry name" value="GYF"/>
</dbReference>
<evidence type="ECO:0000313" key="4">
    <source>
        <dbReference type="EMBL" id="KAJ6738848.1"/>
    </source>
</evidence>
<dbReference type="SUPFAM" id="SSF55277">
    <property type="entry name" value="GYF domain"/>
    <property type="match status" value="1"/>
</dbReference>
<evidence type="ECO:0000313" key="5">
    <source>
        <dbReference type="Proteomes" id="UP001151752"/>
    </source>
</evidence>
<dbReference type="Proteomes" id="UP001151752">
    <property type="component" value="Chromosome 4"/>
</dbReference>
<proteinExistence type="predicted"/>
<evidence type="ECO:0000259" key="3">
    <source>
        <dbReference type="PROSITE" id="PS51925"/>
    </source>
</evidence>
<evidence type="ECO:0000259" key="2">
    <source>
        <dbReference type="PROSITE" id="PS51360"/>
    </source>
</evidence>
<reference evidence="4" key="2">
    <citation type="journal article" date="2023" name="Int. J. Mol. Sci.">
        <title>De Novo Assembly and Annotation of 11 Diverse Shrub Willow (Salix) Genomes Reveals Novel Gene Organization in Sex-Linked Regions.</title>
        <authorList>
            <person name="Hyden B."/>
            <person name="Feng K."/>
            <person name="Yates T.B."/>
            <person name="Jawdy S."/>
            <person name="Cereghino C."/>
            <person name="Smart L.B."/>
            <person name="Muchero W."/>
        </authorList>
    </citation>
    <scope>NUCLEOTIDE SEQUENCE</scope>
    <source>
        <tissue evidence="4">Shoot tip</tissue>
    </source>
</reference>
<dbReference type="PROSITE" id="PS51360">
    <property type="entry name" value="PLUS3"/>
    <property type="match status" value="1"/>
</dbReference>
<dbReference type="AlphaFoldDB" id="A0A9Q0V044"/>
<dbReference type="Pfam" id="PF02201">
    <property type="entry name" value="SWIB"/>
    <property type="match status" value="1"/>
</dbReference>
<gene>
    <name evidence="4" type="ORF">OIU74_003757</name>
</gene>
<dbReference type="SMART" id="SM00719">
    <property type="entry name" value="Plus3"/>
    <property type="match status" value="1"/>
</dbReference>
<feature type="domain" description="GYF" evidence="1">
    <location>
        <begin position="481"/>
        <end position="535"/>
    </location>
</feature>
<dbReference type="InterPro" id="IPR036128">
    <property type="entry name" value="Plus3-like_sf"/>
</dbReference>
<keyword evidence="5" id="KW-1185">Reference proteome</keyword>
<dbReference type="Gene3D" id="3.90.70.200">
    <property type="entry name" value="Plus-3 domain"/>
    <property type="match status" value="1"/>
</dbReference>
<dbReference type="InterPro" id="IPR035445">
    <property type="entry name" value="GYF-like_dom_sf"/>
</dbReference>
<dbReference type="PROSITE" id="PS50829">
    <property type="entry name" value="GYF"/>
    <property type="match status" value="1"/>
</dbReference>
<dbReference type="SMART" id="SM00444">
    <property type="entry name" value="GYF"/>
    <property type="match status" value="1"/>
</dbReference>
<dbReference type="Pfam" id="PF03126">
    <property type="entry name" value="Plus-3"/>
    <property type="match status" value="1"/>
</dbReference>
<dbReference type="Gene3D" id="3.30.1490.40">
    <property type="match status" value="1"/>
</dbReference>
<dbReference type="CDD" id="cd10567">
    <property type="entry name" value="SWIB-MDM2_like"/>
    <property type="match status" value="1"/>
</dbReference>
<dbReference type="InterPro" id="IPR045894">
    <property type="entry name" value="At5g08430-like"/>
</dbReference>
<comment type="caution">
    <text evidence="4">The sequence shown here is derived from an EMBL/GenBank/DDBJ whole genome shotgun (WGS) entry which is preliminary data.</text>
</comment>
<dbReference type="InterPro" id="IPR036885">
    <property type="entry name" value="SWIB_MDM2_dom_sf"/>
</dbReference>